<dbReference type="InterPro" id="IPR002156">
    <property type="entry name" value="RNaseH_domain"/>
</dbReference>
<dbReference type="OrthoDB" id="8563755at2"/>
<dbReference type="PANTHER" id="PTHR48475">
    <property type="entry name" value="RIBONUCLEASE H"/>
    <property type="match status" value="1"/>
</dbReference>
<feature type="region of interest" description="Disordered" evidence="1">
    <location>
        <begin position="1"/>
        <end position="25"/>
    </location>
</feature>
<dbReference type="AlphaFoldDB" id="A0A4Y9SYY4"/>
<accession>A0A4Y9SYY4</accession>
<evidence type="ECO:0000313" key="3">
    <source>
        <dbReference type="EMBL" id="TFW31863.1"/>
    </source>
</evidence>
<dbReference type="SUPFAM" id="SSF53098">
    <property type="entry name" value="Ribonuclease H-like"/>
    <property type="match status" value="1"/>
</dbReference>
<dbReference type="InterPro" id="IPR012337">
    <property type="entry name" value="RNaseH-like_sf"/>
</dbReference>
<dbReference type="EMBL" id="SPUM01000078">
    <property type="protein sequence ID" value="TFW31863.1"/>
    <property type="molecule type" value="Genomic_DNA"/>
</dbReference>
<dbReference type="Proteomes" id="UP000297258">
    <property type="component" value="Unassembled WGS sequence"/>
</dbReference>
<organism evidence="3 4">
    <name type="scientific">Massilia horti</name>
    <dbReference type="NCBI Taxonomy" id="2562153"/>
    <lineage>
        <taxon>Bacteria</taxon>
        <taxon>Pseudomonadati</taxon>
        <taxon>Pseudomonadota</taxon>
        <taxon>Betaproteobacteria</taxon>
        <taxon>Burkholderiales</taxon>
        <taxon>Oxalobacteraceae</taxon>
        <taxon>Telluria group</taxon>
        <taxon>Massilia</taxon>
    </lineage>
</organism>
<feature type="domain" description="RNase H type-1" evidence="2">
    <location>
        <begin position="24"/>
        <end position="161"/>
    </location>
</feature>
<dbReference type="PANTHER" id="PTHR48475:SF1">
    <property type="entry name" value="RNASE H TYPE-1 DOMAIN-CONTAINING PROTEIN"/>
    <property type="match status" value="1"/>
</dbReference>
<dbReference type="GO" id="GO:0004523">
    <property type="term" value="F:RNA-DNA hybrid ribonuclease activity"/>
    <property type="evidence" value="ECO:0007669"/>
    <property type="project" value="InterPro"/>
</dbReference>
<dbReference type="Gene3D" id="3.30.420.10">
    <property type="entry name" value="Ribonuclease H-like superfamily/Ribonuclease H"/>
    <property type="match status" value="1"/>
</dbReference>
<feature type="compositionally biased region" description="Polar residues" evidence="1">
    <location>
        <begin position="1"/>
        <end position="14"/>
    </location>
</feature>
<evidence type="ECO:0000256" key="1">
    <source>
        <dbReference type="SAM" id="MobiDB-lite"/>
    </source>
</evidence>
<protein>
    <submittedName>
        <fullName evidence="3">Ribonuclease HI family protein</fullName>
    </submittedName>
</protein>
<gene>
    <name evidence="3" type="ORF">E4O92_12110</name>
</gene>
<evidence type="ECO:0000313" key="4">
    <source>
        <dbReference type="Proteomes" id="UP000297258"/>
    </source>
</evidence>
<dbReference type="CDD" id="cd09279">
    <property type="entry name" value="RNase_HI_like"/>
    <property type="match status" value="1"/>
</dbReference>
<sequence>MNDPLSTESHTTTEPQRKARHSTHPTAWHAWFDGSARPNPGRCAIGALLKGPQGELVEIALPAGYGNSSDAEYRALIAVLQAAVECSAESLTIYGDSLVVVDDVNGPDHAAAAVLRDYRATARALLAQLSDVSLRWVPRHRNLEADALSQRAALLAQEEIDDSIIE</sequence>
<dbReference type="GO" id="GO:0003676">
    <property type="term" value="F:nucleic acid binding"/>
    <property type="evidence" value="ECO:0007669"/>
    <property type="project" value="InterPro"/>
</dbReference>
<evidence type="ECO:0000259" key="2">
    <source>
        <dbReference type="PROSITE" id="PS50879"/>
    </source>
</evidence>
<comment type="caution">
    <text evidence="3">The sequence shown here is derived from an EMBL/GenBank/DDBJ whole genome shotgun (WGS) entry which is preliminary data.</text>
</comment>
<name>A0A4Y9SYY4_9BURK</name>
<keyword evidence="4" id="KW-1185">Reference proteome</keyword>
<reference evidence="3 4" key="1">
    <citation type="submission" date="2019-03" db="EMBL/GenBank/DDBJ databases">
        <title>Draft genome of Massilia hortus sp. nov., a novel bacterial species of the Oxalobacteraceae family.</title>
        <authorList>
            <person name="Peta V."/>
            <person name="Raths R."/>
            <person name="Bucking H."/>
        </authorList>
    </citation>
    <scope>NUCLEOTIDE SEQUENCE [LARGE SCALE GENOMIC DNA]</scope>
    <source>
        <strain evidence="3 4">ONC3</strain>
    </source>
</reference>
<dbReference type="InterPro" id="IPR036397">
    <property type="entry name" value="RNaseH_sf"/>
</dbReference>
<dbReference type="RefSeq" id="WP_135190026.1">
    <property type="nucleotide sequence ID" value="NZ_SPUM01000078.1"/>
</dbReference>
<dbReference type="PROSITE" id="PS50879">
    <property type="entry name" value="RNASE_H_1"/>
    <property type="match status" value="1"/>
</dbReference>
<dbReference type="Pfam" id="PF13456">
    <property type="entry name" value="RVT_3"/>
    <property type="match status" value="1"/>
</dbReference>
<proteinExistence type="predicted"/>